<dbReference type="EMBL" id="CP000473">
    <property type="protein sequence ID" value="ABJ82429.1"/>
    <property type="molecule type" value="Genomic_DNA"/>
</dbReference>
<protein>
    <recommendedName>
        <fullName evidence="4">tagatose-bisphosphate aldolase</fullName>
        <ecNumber evidence="4">4.1.2.40</ecNumber>
    </recommendedName>
</protein>
<dbReference type="GO" id="GO:0009024">
    <property type="term" value="F:tagatose-6-phosphate kinase activity"/>
    <property type="evidence" value="ECO:0007669"/>
    <property type="project" value="InterPro"/>
</dbReference>
<dbReference type="Gene3D" id="3.20.20.70">
    <property type="entry name" value="Aldolase class I"/>
    <property type="match status" value="1"/>
</dbReference>
<dbReference type="PROSITE" id="PS51186">
    <property type="entry name" value="GNAT"/>
    <property type="match status" value="1"/>
</dbReference>
<dbReference type="SUPFAM" id="SSF55729">
    <property type="entry name" value="Acyl-CoA N-acyltransferases (Nat)"/>
    <property type="match status" value="1"/>
</dbReference>
<name>Q028X3_SOLUE</name>
<dbReference type="Pfam" id="PF13302">
    <property type="entry name" value="Acetyltransf_3"/>
    <property type="match status" value="1"/>
</dbReference>
<dbReference type="GO" id="GO:2001059">
    <property type="term" value="P:D-tagatose 6-phosphate catabolic process"/>
    <property type="evidence" value="ECO:0007669"/>
    <property type="project" value="UniProtKB-UniPathway"/>
</dbReference>
<comment type="similarity">
    <text evidence="3">Belongs to the aldolase LacD family.</text>
</comment>
<feature type="domain" description="N-acetyltransferase" evidence="7">
    <location>
        <begin position="1"/>
        <end position="143"/>
    </location>
</feature>
<dbReference type="Pfam" id="PF01791">
    <property type="entry name" value="DeoC"/>
    <property type="match status" value="1"/>
</dbReference>
<evidence type="ECO:0000256" key="1">
    <source>
        <dbReference type="ARBA" id="ARBA00000567"/>
    </source>
</evidence>
<evidence type="ECO:0000256" key="6">
    <source>
        <dbReference type="ARBA" id="ARBA00023239"/>
    </source>
</evidence>
<evidence type="ECO:0000256" key="5">
    <source>
        <dbReference type="ARBA" id="ARBA00022736"/>
    </source>
</evidence>
<comment type="catalytic activity">
    <reaction evidence="1">
        <text>D-tagatofuranose 1,6-bisphosphate = D-glyceraldehyde 3-phosphate + dihydroxyacetone phosphate</text>
        <dbReference type="Rhea" id="RHEA:22948"/>
        <dbReference type="ChEBI" id="CHEBI:57642"/>
        <dbReference type="ChEBI" id="CHEBI:58694"/>
        <dbReference type="ChEBI" id="CHEBI:59776"/>
        <dbReference type="EC" id="4.1.2.40"/>
    </reaction>
</comment>
<dbReference type="GO" id="GO:0061595">
    <property type="term" value="F:6-deoxy-6-sulfofructose-1-phosphate aldolase activity"/>
    <property type="evidence" value="ECO:0007669"/>
    <property type="project" value="TreeGrafter"/>
</dbReference>
<evidence type="ECO:0000313" key="8">
    <source>
        <dbReference type="EMBL" id="ABJ82429.1"/>
    </source>
</evidence>
<dbReference type="InterPro" id="IPR002915">
    <property type="entry name" value="DeoC/FbaB/LacD_aldolase"/>
</dbReference>
<dbReference type="PANTHER" id="PTHR39340">
    <property type="entry name" value="SULFOFRUCTOSEPHOSPHATE ALDOLASE"/>
    <property type="match status" value="1"/>
</dbReference>
<dbReference type="InterPro" id="IPR050552">
    <property type="entry name" value="LacD_aldolase"/>
</dbReference>
<reference evidence="8" key="1">
    <citation type="submission" date="2006-10" db="EMBL/GenBank/DDBJ databases">
        <title>Complete sequence of Solibacter usitatus Ellin6076.</title>
        <authorList>
            <consortium name="US DOE Joint Genome Institute"/>
            <person name="Copeland A."/>
            <person name="Lucas S."/>
            <person name="Lapidus A."/>
            <person name="Barry K."/>
            <person name="Detter J.C."/>
            <person name="Glavina del Rio T."/>
            <person name="Hammon N."/>
            <person name="Israni S."/>
            <person name="Dalin E."/>
            <person name="Tice H."/>
            <person name="Pitluck S."/>
            <person name="Thompson L.S."/>
            <person name="Brettin T."/>
            <person name="Bruce D."/>
            <person name="Han C."/>
            <person name="Tapia R."/>
            <person name="Gilna P."/>
            <person name="Schmutz J."/>
            <person name="Larimer F."/>
            <person name="Land M."/>
            <person name="Hauser L."/>
            <person name="Kyrpides N."/>
            <person name="Mikhailova N."/>
            <person name="Janssen P.H."/>
            <person name="Kuske C.R."/>
            <person name="Richardson P."/>
        </authorList>
    </citation>
    <scope>NUCLEOTIDE SEQUENCE</scope>
    <source>
        <strain evidence="8">Ellin6076</strain>
    </source>
</reference>
<accession>Q028X3</accession>
<dbReference type="InterPro" id="IPR013785">
    <property type="entry name" value="Aldolase_TIM"/>
</dbReference>
<organism evidence="8">
    <name type="scientific">Solibacter usitatus (strain Ellin6076)</name>
    <dbReference type="NCBI Taxonomy" id="234267"/>
    <lineage>
        <taxon>Bacteria</taxon>
        <taxon>Pseudomonadati</taxon>
        <taxon>Acidobacteriota</taxon>
        <taxon>Terriglobia</taxon>
        <taxon>Bryobacterales</taxon>
        <taxon>Solibacteraceae</taxon>
        <taxon>Candidatus Solibacter</taxon>
    </lineage>
</organism>
<dbReference type="eggNOG" id="COG3684">
    <property type="taxonomic scope" value="Bacteria"/>
</dbReference>
<dbReference type="FunCoup" id="Q028X3">
    <property type="interactions" value="8"/>
</dbReference>
<keyword evidence="5" id="KW-0423">Lactose metabolism</keyword>
<dbReference type="OrthoDB" id="106309at2"/>
<evidence type="ECO:0000256" key="3">
    <source>
        <dbReference type="ARBA" id="ARBA00008679"/>
    </source>
</evidence>
<dbReference type="STRING" id="234267.Acid_1436"/>
<dbReference type="Gene3D" id="3.40.630.30">
    <property type="match status" value="1"/>
</dbReference>
<dbReference type="InterPro" id="IPR016181">
    <property type="entry name" value="Acyl_CoA_acyltransferase"/>
</dbReference>
<evidence type="ECO:0000256" key="4">
    <source>
        <dbReference type="ARBA" id="ARBA00012905"/>
    </source>
</evidence>
<dbReference type="EC" id="4.1.2.40" evidence="4"/>
<sequence>MPESFQFVDPGELQDDAISLQLVATQPADSTKGWVPYYVFHILSRITGLRAGEIHLRIGYTEHLRLYGGHVAYGVRPEYRGRHFAGRALLLVVPLARQHGLSELWITCNPENAASRKTCEFAGAEFVEIVDLPPHTDMYQEGERQKCRYRLDLYTRSRPDKPAPCHNLPMKLSDGKLKRMKALSNQRGIIAAAAMDQRGSLQKALAGARGVDVHEITPAMMSEFKVAVTRILTPHASAILLDPEFGLEAAAARAPNAGLLLAYELSGYDNTRPGRLPDLLPHVSVKRIVDWGADAVKILIYYSPFDDPDVKDIKHAFIERIGAECETYEIPFFLEFVGYDPKGGDERGLEFARQKPEIVKKSMEVFSRPEYRVDVLKVEVPINAEFVEGSAVYKGQKAYTREEALKHFRETAAVAGKPFIYLSAGVSNAQFVESLAMASEAGTDYSGVLCGRATWKDGIPIYGKQGVKALEEWLQREGVRNINAVNAAIQSAKPWWTKLGISISA</sequence>
<dbReference type="InterPro" id="IPR000182">
    <property type="entry name" value="GNAT_dom"/>
</dbReference>
<keyword evidence="6 8" id="KW-0456">Lyase</keyword>
<dbReference type="GO" id="GO:0009025">
    <property type="term" value="F:tagatose-bisphosphate aldolase activity"/>
    <property type="evidence" value="ECO:0007669"/>
    <property type="project" value="UniProtKB-EC"/>
</dbReference>
<gene>
    <name evidence="8" type="ordered locus">Acid_1436</name>
</gene>
<evidence type="ECO:0000256" key="2">
    <source>
        <dbReference type="ARBA" id="ARBA00005191"/>
    </source>
</evidence>
<dbReference type="PANTHER" id="PTHR39340:SF1">
    <property type="entry name" value="SULFOFRUCTOSEPHOSPHATE ALDOLASE"/>
    <property type="match status" value="1"/>
</dbReference>
<dbReference type="HOGENOM" id="CLU_539578_0_0_0"/>
<dbReference type="GO" id="GO:1902777">
    <property type="term" value="P:6-sulfoquinovose(1-) catabolic process"/>
    <property type="evidence" value="ECO:0007669"/>
    <property type="project" value="TreeGrafter"/>
</dbReference>
<dbReference type="InterPro" id="IPR005927">
    <property type="entry name" value="Tag_1.6-dipho_adolase"/>
</dbReference>
<proteinExistence type="inferred from homology"/>
<dbReference type="GO" id="GO:0019512">
    <property type="term" value="P:lactose catabolic process via tagatose-6-phosphate"/>
    <property type="evidence" value="ECO:0007669"/>
    <property type="project" value="InterPro"/>
</dbReference>
<dbReference type="GO" id="GO:0016747">
    <property type="term" value="F:acyltransferase activity, transferring groups other than amino-acyl groups"/>
    <property type="evidence" value="ECO:0007669"/>
    <property type="project" value="InterPro"/>
</dbReference>
<evidence type="ECO:0000259" key="7">
    <source>
        <dbReference type="PROSITE" id="PS51186"/>
    </source>
</evidence>
<dbReference type="AlphaFoldDB" id="Q028X3"/>
<comment type="pathway">
    <text evidence="2">Carbohydrate metabolism; D-tagatose 6-phosphate degradation; D-glyceraldehyde 3-phosphate and glycerone phosphate from D-tagatose 6-phosphate: step 2/2.</text>
</comment>
<dbReference type="HAMAP" id="MF_00734">
    <property type="entry name" value="LacD"/>
    <property type="match status" value="1"/>
</dbReference>
<dbReference type="NCBIfam" id="NF009498">
    <property type="entry name" value="PRK12858.1"/>
    <property type="match status" value="1"/>
</dbReference>
<dbReference type="SUPFAM" id="SSF51569">
    <property type="entry name" value="Aldolase"/>
    <property type="match status" value="1"/>
</dbReference>
<dbReference type="SMART" id="SM01133">
    <property type="entry name" value="DeoC"/>
    <property type="match status" value="1"/>
</dbReference>
<dbReference type="KEGG" id="sus:Acid_1436"/>
<dbReference type="InParanoid" id="Q028X3"/>
<dbReference type="UniPathway" id="UPA00704">
    <property type="reaction ID" value="UER00716"/>
</dbReference>
<dbReference type="eggNOG" id="COG3981">
    <property type="taxonomic scope" value="Bacteria"/>
</dbReference>